<dbReference type="GO" id="GO:0008324">
    <property type="term" value="F:monoatomic cation transmembrane transporter activity"/>
    <property type="evidence" value="ECO:0007669"/>
    <property type="project" value="InterPro"/>
</dbReference>
<evidence type="ECO:0000256" key="8">
    <source>
        <dbReference type="ARBA" id="ARBA00023136"/>
    </source>
</evidence>
<keyword evidence="2" id="KW-0813">Transport</keyword>
<feature type="transmembrane region" description="Helical" evidence="9">
    <location>
        <begin position="223"/>
        <end position="240"/>
    </location>
</feature>
<evidence type="ECO:0000313" key="11">
    <source>
        <dbReference type="EMBL" id="QKS70057.1"/>
    </source>
</evidence>
<reference evidence="12" key="1">
    <citation type="submission" date="2019-07" db="EMBL/GenBank/DDBJ databases">
        <title>Bacillus alkalisoli sp. nov. isolated from saline soil.</title>
        <authorList>
            <person name="Sun J.-Q."/>
            <person name="Xu L."/>
        </authorList>
    </citation>
    <scope>NUCLEOTIDE SEQUENCE [LARGE SCALE GENOMIC DNA]</scope>
    <source>
        <strain evidence="12">M4U3P1</strain>
    </source>
</reference>
<feature type="transmembrane region" description="Helical" evidence="9">
    <location>
        <begin position="92"/>
        <end position="113"/>
    </location>
</feature>
<feature type="transmembrane region" description="Helical" evidence="9">
    <location>
        <begin position="305"/>
        <end position="325"/>
    </location>
</feature>
<dbReference type="GO" id="GO:0005886">
    <property type="term" value="C:plasma membrane"/>
    <property type="evidence" value="ECO:0007669"/>
    <property type="project" value="UniProtKB-SubCell"/>
</dbReference>
<evidence type="ECO:0000256" key="6">
    <source>
        <dbReference type="ARBA" id="ARBA00022989"/>
    </source>
</evidence>
<dbReference type="NCBIfam" id="NF003715">
    <property type="entry name" value="PRK05326.1-2"/>
    <property type="match status" value="1"/>
</dbReference>
<proteinExistence type="predicted"/>
<dbReference type="SUPFAM" id="SSF116726">
    <property type="entry name" value="TrkA C-terminal domain-like"/>
    <property type="match status" value="1"/>
</dbReference>
<feature type="transmembrane region" description="Helical" evidence="9">
    <location>
        <begin position="37"/>
        <end position="56"/>
    </location>
</feature>
<evidence type="ECO:0000256" key="7">
    <source>
        <dbReference type="ARBA" id="ARBA00023065"/>
    </source>
</evidence>
<dbReference type="GO" id="GO:0015297">
    <property type="term" value="F:antiporter activity"/>
    <property type="evidence" value="ECO:0007669"/>
    <property type="project" value="UniProtKB-KW"/>
</dbReference>
<feature type="transmembrane region" description="Helical" evidence="9">
    <location>
        <begin position="275"/>
        <end position="293"/>
    </location>
</feature>
<gene>
    <name evidence="11" type="ORF">FLK61_25115</name>
</gene>
<dbReference type="Gene3D" id="3.30.70.1450">
    <property type="entry name" value="Regulator of K+ conductance, C-terminal domain"/>
    <property type="match status" value="1"/>
</dbReference>
<dbReference type="InterPro" id="IPR036721">
    <property type="entry name" value="RCK_C_sf"/>
</dbReference>
<dbReference type="NCBIfam" id="NF003716">
    <property type="entry name" value="PRK05326.1-3"/>
    <property type="match status" value="1"/>
</dbReference>
<name>A0A859FAR5_9BACI</name>
<dbReference type="PANTHER" id="PTHR32507">
    <property type="entry name" value="NA(+)/H(+) ANTIPORTER 1"/>
    <property type="match status" value="1"/>
</dbReference>
<feature type="transmembrane region" description="Helical" evidence="9">
    <location>
        <begin position="366"/>
        <end position="390"/>
    </location>
</feature>
<feature type="domain" description="RCK C-terminal" evidence="10">
    <location>
        <begin position="407"/>
        <end position="488"/>
    </location>
</feature>
<evidence type="ECO:0000313" key="12">
    <source>
        <dbReference type="Proteomes" id="UP000318138"/>
    </source>
</evidence>
<evidence type="ECO:0000256" key="2">
    <source>
        <dbReference type="ARBA" id="ARBA00022448"/>
    </source>
</evidence>
<protein>
    <submittedName>
        <fullName evidence="11">Potassium/proton antiporter</fullName>
    </submittedName>
</protein>
<dbReference type="RefSeq" id="WP_176008101.1">
    <property type="nucleotide sequence ID" value="NZ_CP041372.2"/>
</dbReference>
<feature type="transmembrane region" description="Helical" evidence="9">
    <location>
        <begin position="164"/>
        <end position="180"/>
    </location>
</feature>
<accession>A0A859FAR5</accession>
<feature type="transmembrane region" description="Helical" evidence="9">
    <location>
        <begin position="246"/>
        <end position="263"/>
    </location>
</feature>
<evidence type="ECO:0000256" key="5">
    <source>
        <dbReference type="ARBA" id="ARBA00022692"/>
    </source>
</evidence>
<keyword evidence="7" id="KW-0406">Ion transport</keyword>
<keyword evidence="4" id="KW-1003">Cell membrane</keyword>
<evidence type="ECO:0000256" key="1">
    <source>
        <dbReference type="ARBA" id="ARBA00004651"/>
    </source>
</evidence>
<dbReference type="GO" id="GO:1902600">
    <property type="term" value="P:proton transmembrane transport"/>
    <property type="evidence" value="ECO:0007669"/>
    <property type="project" value="InterPro"/>
</dbReference>
<sequence>MIFNNLGLDAVVLLGGLVLIGGVIAAKFSTRIGLPSLILFILLGMLIGSEGLGLIYFNNPELAQLIGIFALVIILFEGGLQTKFSTVRSVVVPSLSLATAGVIITSGIVGYVAYLLFDVSLLEGLLFGAIVGSTDAAAVFAALKERNIKAKMGATLEAESGTNDPMAVFLTVSFIELILLPDTSVFSLIPSFFWQMGAGLVIGLGVGKLASFSINRINLDSSGLYPIFSVAFALLTYSVASSLGASGFLAVYVAALVIGNSELTYRYSIFQFNEGFAWMAQIGMFIILGLLVFPLDLVSLEVIGAGLLLSIVLIFIARPAAVFLSTIGMKYTTKEKLFVSWAGLRGAVPIVLATFPIVAGLENGQFFFNVVFFIVLTSALVQGTTISLLAKKLHLTGPKKDTPHHSIELISMGKANAEMVQFQANSDSSIVGQRLRELNFPNRANISAIVRNEQLITPYGETMIKEGDFLYILVSTKYKDELKQILEQKKVKETKAVQTT</sequence>
<evidence type="ECO:0000259" key="10">
    <source>
        <dbReference type="PROSITE" id="PS51202"/>
    </source>
</evidence>
<dbReference type="Gene3D" id="1.20.1530.20">
    <property type="match status" value="1"/>
</dbReference>
<dbReference type="Proteomes" id="UP000318138">
    <property type="component" value="Chromosome"/>
</dbReference>
<dbReference type="PROSITE" id="PS51202">
    <property type="entry name" value="RCK_C"/>
    <property type="match status" value="1"/>
</dbReference>
<comment type="subcellular location">
    <subcellularLocation>
        <location evidence="1">Cell membrane</location>
        <topology evidence="1">Multi-pass membrane protein</topology>
    </subcellularLocation>
</comment>
<evidence type="ECO:0000256" key="9">
    <source>
        <dbReference type="SAM" id="Phobius"/>
    </source>
</evidence>
<keyword evidence="5 9" id="KW-0812">Transmembrane</keyword>
<dbReference type="InterPro" id="IPR038770">
    <property type="entry name" value="Na+/solute_symporter_sf"/>
</dbReference>
<dbReference type="Pfam" id="PF02080">
    <property type="entry name" value="TrkA_C"/>
    <property type="match status" value="1"/>
</dbReference>
<feature type="transmembrane region" description="Helical" evidence="9">
    <location>
        <begin position="62"/>
        <end position="80"/>
    </location>
</feature>
<dbReference type="EMBL" id="CP041372">
    <property type="protein sequence ID" value="QKS70057.1"/>
    <property type="molecule type" value="Genomic_DNA"/>
</dbReference>
<feature type="transmembrane region" description="Helical" evidence="9">
    <location>
        <begin position="337"/>
        <end position="360"/>
    </location>
</feature>
<evidence type="ECO:0000256" key="4">
    <source>
        <dbReference type="ARBA" id="ARBA00022475"/>
    </source>
</evidence>
<dbReference type="InterPro" id="IPR006153">
    <property type="entry name" value="Cation/H_exchanger_TM"/>
</dbReference>
<keyword evidence="8 9" id="KW-0472">Membrane</keyword>
<dbReference type="GO" id="GO:0006813">
    <property type="term" value="P:potassium ion transport"/>
    <property type="evidence" value="ECO:0007669"/>
    <property type="project" value="InterPro"/>
</dbReference>
<dbReference type="Pfam" id="PF00999">
    <property type="entry name" value="Na_H_Exchanger"/>
    <property type="match status" value="1"/>
</dbReference>
<dbReference type="PANTHER" id="PTHR32507:SF7">
    <property type="entry name" value="K(+)_H(+) ANTIPORTER NHAP2"/>
    <property type="match status" value="1"/>
</dbReference>
<keyword evidence="6 9" id="KW-1133">Transmembrane helix</keyword>
<dbReference type="InterPro" id="IPR006037">
    <property type="entry name" value="RCK_C"/>
</dbReference>
<dbReference type="KEGG" id="psua:FLK61_25115"/>
<feature type="transmembrane region" description="Helical" evidence="9">
    <location>
        <begin position="192"/>
        <end position="211"/>
    </location>
</feature>
<evidence type="ECO:0000256" key="3">
    <source>
        <dbReference type="ARBA" id="ARBA00022449"/>
    </source>
</evidence>
<keyword evidence="12" id="KW-1185">Reference proteome</keyword>
<feature type="transmembrane region" description="Helical" evidence="9">
    <location>
        <begin position="6"/>
        <end position="25"/>
    </location>
</feature>
<feature type="transmembrane region" description="Helical" evidence="9">
    <location>
        <begin position="125"/>
        <end position="143"/>
    </location>
</feature>
<keyword evidence="3" id="KW-0050">Antiport</keyword>
<organism evidence="11 12">
    <name type="scientific">Paenalkalicoccus suaedae</name>
    <dbReference type="NCBI Taxonomy" id="2592382"/>
    <lineage>
        <taxon>Bacteria</taxon>
        <taxon>Bacillati</taxon>
        <taxon>Bacillota</taxon>
        <taxon>Bacilli</taxon>
        <taxon>Bacillales</taxon>
        <taxon>Bacillaceae</taxon>
        <taxon>Paenalkalicoccus</taxon>
    </lineage>
</organism>
<dbReference type="AlphaFoldDB" id="A0A859FAR5"/>